<keyword evidence="1" id="KW-1185">Reference proteome</keyword>
<sequence>MLAVTILEKQYDSIKEIIVRFQKYGLKYN</sequence>
<dbReference type="Proteomes" id="UP000095283">
    <property type="component" value="Unplaced"/>
</dbReference>
<name>A0A1I7WSM7_HETBA</name>
<evidence type="ECO:0000313" key="2">
    <source>
        <dbReference type="WBParaSite" id="Hba_08172"/>
    </source>
</evidence>
<dbReference type="WBParaSite" id="Hba_08172">
    <property type="protein sequence ID" value="Hba_08172"/>
    <property type="gene ID" value="Hba_08172"/>
</dbReference>
<proteinExistence type="predicted"/>
<organism evidence="1 2">
    <name type="scientific">Heterorhabditis bacteriophora</name>
    <name type="common">Entomopathogenic nematode worm</name>
    <dbReference type="NCBI Taxonomy" id="37862"/>
    <lineage>
        <taxon>Eukaryota</taxon>
        <taxon>Metazoa</taxon>
        <taxon>Ecdysozoa</taxon>
        <taxon>Nematoda</taxon>
        <taxon>Chromadorea</taxon>
        <taxon>Rhabditida</taxon>
        <taxon>Rhabditina</taxon>
        <taxon>Rhabditomorpha</taxon>
        <taxon>Strongyloidea</taxon>
        <taxon>Heterorhabditidae</taxon>
        <taxon>Heterorhabditis</taxon>
    </lineage>
</organism>
<dbReference type="AlphaFoldDB" id="A0A1I7WSM7"/>
<protein>
    <submittedName>
        <fullName evidence="2">HTH_48 domain-containing protein</fullName>
    </submittedName>
</protein>
<accession>A0A1I7WSM7</accession>
<evidence type="ECO:0000313" key="1">
    <source>
        <dbReference type="Proteomes" id="UP000095283"/>
    </source>
</evidence>
<reference evidence="2" key="1">
    <citation type="submission" date="2016-11" db="UniProtKB">
        <authorList>
            <consortium name="WormBaseParasite"/>
        </authorList>
    </citation>
    <scope>IDENTIFICATION</scope>
</reference>